<dbReference type="PROSITE" id="PS50222">
    <property type="entry name" value="EF_HAND_2"/>
    <property type="match status" value="1"/>
</dbReference>
<dbReference type="Gene3D" id="2.130.10.10">
    <property type="entry name" value="YVTN repeat-like/Quinoprotein amine dehydrogenase"/>
    <property type="match status" value="6"/>
</dbReference>
<evidence type="ECO:0000256" key="3">
    <source>
        <dbReference type="ARBA" id="ARBA00022837"/>
    </source>
</evidence>
<dbReference type="EMBL" id="BNJQ01000043">
    <property type="protein sequence ID" value="GHP12565.1"/>
    <property type="molecule type" value="Genomic_DNA"/>
</dbReference>
<dbReference type="OrthoDB" id="529190at2759"/>
<name>A0A830I171_9CHLO</name>
<dbReference type="PRINTS" id="PR00320">
    <property type="entry name" value="GPROTEINBRPT"/>
</dbReference>
<dbReference type="SMART" id="SM00054">
    <property type="entry name" value="EFh"/>
    <property type="match status" value="2"/>
</dbReference>
<dbReference type="CDD" id="cd00051">
    <property type="entry name" value="EFh"/>
    <property type="match status" value="1"/>
</dbReference>
<keyword evidence="3" id="KW-0106">Calcium</keyword>
<evidence type="ECO:0000256" key="4">
    <source>
        <dbReference type="PROSITE-ProRule" id="PRU00221"/>
    </source>
</evidence>
<dbReference type="InterPro" id="IPR015943">
    <property type="entry name" value="WD40/YVTN_repeat-like_dom_sf"/>
</dbReference>
<dbReference type="Gene3D" id="1.10.238.10">
    <property type="entry name" value="EF-hand"/>
    <property type="match status" value="1"/>
</dbReference>
<feature type="repeat" description="WD" evidence="4">
    <location>
        <begin position="1454"/>
        <end position="1481"/>
    </location>
</feature>
<feature type="repeat" description="WD" evidence="4">
    <location>
        <begin position="1328"/>
        <end position="1369"/>
    </location>
</feature>
<dbReference type="Pfam" id="PF00400">
    <property type="entry name" value="WD40"/>
    <property type="match status" value="14"/>
</dbReference>
<dbReference type="InterPro" id="IPR011992">
    <property type="entry name" value="EF-hand-dom_pair"/>
</dbReference>
<feature type="repeat" description="WD" evidence="4">
    <location>
        <begin position="1032"/>
        <end position="1073"/>
    </location>
</feature>
<dbReference type="Proteomes" id="UP000660262">
    <property type="component" value="Unassembled WGS sequence"/>
</dbReference>
<feature type="repeat" description="WD" evidence="4">
    <location>
        <begin position="1118"/>
        <end position="1158"/>
    </location>
</feature>
<dbReference type="InterPro" id="IPR027417">
    <property type="entry name" value="P-loop_NTPase"/>
</dbReference>
<accession>A0A830I171</accession>
<dbReference type="PROSITE" id="PS50082">
    <property type="entry name" value="WD_REPEATS_2"/>
    <property type="match status" value="14"/>
</dbReference>
<evidence type="ECO:0000256" key="1">
    <source>
        <dbReference type="ARBA" id="ARBA00022574"/>
    </source>
</evidence>
<dbReference type="PROSITE" id="PS00678">
    <property type="entry name" value="WD_REPEATS_1"/>
    <property type="match status" value="11"/>
</dbReference>
<proteinExistence type="predicted"/>
<dbReference type="InterPro" id="IPR019775">
    <property type="entry name" value="WD40_repeat_CS"/>
</dbReference>
<feature type="repeat" description="WD" evidence="4">
    <location>
        <begin position="1370"/>
        <end position="1411"/>
    </location>
</feature>
<feature type="repeat" description="WD" evidence="4">
    <location>
        <begin position="1201"/>
        <end position="1242"/>
    </location>
</feature>
<dbReference type="InterPro" id="IPR001680">
    <property type="entry name" value="WD40_rpt"/>
</dbReference>
<dbReference type="GO" id="GO:0005509">
    <property type="term" value="F:calcium ion binding"/>
    <property type="evidence" value="ECO:0007669"/>
    <property type="project" value="InterPro"/>
</dbReference>
<feature type="repeat" description="WD" evidence="4">
    <location>
        <begin position="990"/>
        <end position="1031"/>
    </location>
</feature>
<feature type="repeat" description="WD" evidence="4">
    <location>
        <begin position="1286"/>
        <end position="1327"/>
    </location>
</feature>
<dbReference type="PANTHER" id="PTHR19848">
    <property type="entry name" value="WD40 REPEAT PROTEIN"/>
    <property type="match status" value="1"/>
</dbReference>
<dbReference type="SUPFAM" id="SSF47473">
    <property type="entry name" value="EF-hand"/>
    <property type="match status" value="1"/>
</dbReference>
<dbReference type="PROSITE" id="PS50294">
    <property type="entry name" value="WD_REPEATS_REGION"/>
    <property type="match status" value="12"/>
</dbReference>
<dbReference type="SUPFAM" id="SSF50978">
    <property type="entry name" value="WD40 repeat-like"/>
    <property type="match status" value="2"/>
</dbReference>
<protein>
    <recommendedName>
        <fullName evidence="5">EF-hand domain-containing protein</fullName>
    </recommendedName>
</protein>
<dbReference type="CDD" id="cd00200">
    <property type="entry name" value="WD40"/>
    <property type="match status" value="2"/>
</dbReference>
<sequence length="1532" mass="167782">MEASSVARQIFEDIDVNGDRVLSSDELRAWLERKGEEALSNQLFALLDTDGDGVVTLQEFVDGFCNLQGKLAKIVSGNSPVFRAVSLAWLQDFVKENAGTTHSWDVVKEFMAEKDGGGKEAVLRVTPDNLDAHREMRRAAEQTKSGKPIPVSYHDIPFEQMYTTDVVEGFVRSLARTEHKSYAQAKDLPVGAPTYFISHAWNSSFVDLVESVASALAGAAKEDTFVWLDIFAINQDDTGGVFSAMHELDDGKTLARTVEIARATLVVLDKERVIPLTRLWCLYEMGSTPPQKLQLVTHGFSERDISQNIRNIDAESALCFSLADKEMIHGEITGKFGFPSLQHFTDFLKVGLLLRPMSYESDVKSWKERGKQNQYHLDDIREYVSSTGGRLACIVGGPGEGKSSVATAALGLVHASHFCKRADVRRQDMSEMVRSLAFQLARHFDEVRTCLVALDEDEAANALVDADAAVYFLLVQPLKKLAESREHAMILLDALDEADDEQHSSNSAITLLRHLAREVREGISVIVTTRPDAEGGFPRMRVLDYDWQQQAGSGGMLTLTPAQVLGSTAGAMVENEHSHQRWREVMQNMNSSKVYQIVAQAYAKRHSTKSVDPPTDVDAAYRLWFDKMRKDDEKVRQLIDIVLASREPLSSAHIDQLGLRMACERLPCWGLLFEERDHLLQTLHLSLREYLGSKKRSGEHAADTNRGHCELAESCVQLLLRGDEEKGPAVSYAVRHGHVHLCAWVEQMVVMGEGVKSEQEKGGLALVKEWHSAFLEKRQIMKTFSDEYATSDWCATKFAGHWLKRQLECGRHKALVVELLSLEGALAQLVGVLEDGDVQSLHSFIRVLRWGVSSYSQLAALGRNMPCTSAWYESEGSLQLTPQLLRLPIPRVDIDATLLNNMRHKRWQHFLPVNSVQYSPDDTRIASASDDGTVRVRDATTGACLSTLEGHFGGVRSAAWSPDGKRIASAGEDGTVRVWDATTGACVSTFEGNSWGVTSVAWSPDGTRIASAREDETVRVWDATTGACESTLEGHGEYVASAAWSPDGKRIASASNDNTVRVWDATTGACVSTLEGHSRDVTSAAWSPDGTRIASTSEDNTMRVWDATTGACESTLENEGHSYWLRSAAWSPDGKRIASVTEKTVRVWDATTGACESTLEGHSDTVWSAAWSQDGNRIASACEDGTVRVWDATTSACVPTVDGHSWGVRSAAYSPDGKHIASASNDKTVRVWDATTGACVSTLRGHSGRVWSAAWSPDGKRIASAGGEDNTVRVWDATTGACECTLEGHGEYVTSAAWSPDGKRIASASNDKTVRVWDATTGACVSTLEGHHRGAISAAWSPDGKRIASGSGDNRMRVWDATTGACESTLEGHSSWVTSAAWSPDGKRIASTSEDNTLRVWDATTGACESTLEGHFEGLTSAAWSPDGTRIASASRDKTVRVWDATTGACESTLEGHSSWVRSAAWSPDGKRIVSASEDTTKQKGRFARRQTDATLQPELVASIDRFDRLWLDDGSLVREDMFGIVRCSGRL</sequence>
<evidence type="ECO:0000256" key="2">
    <source>
        <dbReference type="ARBA" id="ARBA00022737"/>
    </source>
</evidence>
<feature type="repeat" description="WD" evidence="4">
    <location>
        <begin position="1074"/>
        <end position="1115"/>
    </location>
</feature>
<feature type="repeat" description="WD" evidence="4">
    <location>
        <begin position="906"/>
        <end position="947"/>
    </location>
</feature>
<evidence type="ECO:0000313" key="6">
    <source>
        <dbReference type="EMBL" id="GHP12565.1"/>
    </source>
</evidence>
<dbReference type="InterPro" id="IPR036322">
    <property type="entry name" value="WD40_repeat_dom_sf"/>
</dbReference>
<dbReference type="PANTHER" id="PTHR19848:SF8">
    <property type="entry name" value="F-BOX AND WD REPEAT DOMAIN CONTAINING 7"/>
    <property type="match status" value="1"/>
</dbReference>
<feature type="repeat" description="WD" evidence="4">
    <location>
        <begin position="1159"/>
        <end position="1200"/>
    </location>
</feature>
<dbReference type="SMART" id="SM00320">
    <property type="entry name" value="WD40"/>
    <property type="match status" value="14"/>
</dbReference>
<dbReference type="Pfam" id="PF24883">
    <property type="entry name" value="NPHP3_N"/>
    <property type="match status" value="1"/>
</dbReference>
<dbReference type="SUPFAM" id="SSF52540">
    <property type="entry name" value="P-loop containing nucleoside triphosphate hydrolases"/>
    <property type="match status" value="1"/>
</dbReference>
<dbReference type="InterPro" id="IPR018247">
    <property type="entry name" value="EF_Hand_1_Ca_BS"/>
</dbReference>
<dbReference type="Pfam" id="PF13499">
    <property type="entry name" value="EF-hand_7"/>
    <property type="match status" value="1"/>
</dbReference>
<reference evidence="6" key="1">
    <citation type="submission" date="2020-10" db="EMBL/GenBank/DDBJ databases">
        <title>Unveiling of a novel bifunctional photoreceptor, Dualchrome1, isolated from a cosmopolitan green alga.</title>
        <authorList>
            <person name="Suzuki S."/>
            <person name="Kawachi M."/>
        </authorList>
    </citation>
    <scope>NUCLEOTIDE SEQUENCE</scope>
    <source>
        <strain evidence="6">NIES 2893</strain>
    </source>
</reference>
<gene>
    <name evidence="6" type="ORF">PPROV_001129300</name>
</gene>
<keyword evidence="7" id="KW-1185">Reference proteome</keyword>
<dbReference type="InterPro" id="IPR020472">
    <property type="entry name" value="WD40_PAC1"/>
</dbReference>
<feature type="repeat" description="WD" evidence="4">
    <location>
        <begin position="1412"/>
        <end position="1453"/>
    </location>
</feature>
<evidence type="ECO:0000259" key="5">
    <source>
        <dbReference type="PROSITE" id="PS50222"/>
    </source>
</evidence>
<dbReference type="InterPro" id="IPR002048">
    <property type="entry name" value="EF_hand_dom"/>
</dbReference>
<dbReference type="InterPro" id="IPR056884">
    <property type="entry name" value="NPHP3-like_N"/>
</dbReference>
<keyword evidence="2" id="KW-0677">Repeat</keyword>
<feature type="domain" description="EF-hand" evidence="5">
    <location>
        <begin position="35"/>
        <end position="70"/>
    </location>
</feature>
<dbReference type="PROSITE" id="PS00018">
    <property type="entry name" value="EF_HAND_1"/>
    <property type="match status" value="1"/>
</dbReference>
<feature type="repeat" description="WD" evidence="4">
    <location>
        <begin position="1243"/>
        <end position="1285"/>
    </location>
</feature>
<keyword evidence="1 4" id="KW-0853">WD repeat</keyword>
<organism evidence="6 7">
    <name type="scientific">Pycnococcus provasolii</name>
    <dbReference type="NCBI Taxonomy" id="41880"/>
    <lineage>
        <taxon>Eukaryota</taxon>
        <taxon>Viridiplantae</taxon>
        <taxon>Chlorophyta</taxon>
        <taxon>Pseudoscourfieldiophyceae</taxon>
        <taxon>Pseudoscourfieldiales</taxon>
        <taxon>Pycnococcaceae</taxon>
        <taxon>Pycnococcus</taxon>
    </lineage>
</organism>
<dbReference type="Gene3D" id="3.40.50.300">
    <property type="entry name" value="P-loop containing nucleotide triphosphate hydrolases"/>
    <property type="match status" value="1"/>
</dbReference>
<evidence type="ECO:0000313" key="7">
    <source>
        <dbReference type="Proteomes" id="UP000660262"/>
    </source>
</evidence>
<feature type="repeat" description="WD" evidence="4">
    <location>
        <begin position="948"/>
        <end position="989"/>
    </location>
</feature>
<comment type="caution">
    <text evidence="6">The sequence shown here is derived from an EMBL/GenBank/DDBJ whole genome shotgun (WGS) entry which is preliminary data.</text>
</comment>